<dbReference type="RefSeq" id="WP_090966104.1">
    <property type="nucleotide sequence ID" value="NZ_FOOA01000024.1"/>
</dbReference>
<accession>A0A7W6BU43</accession>
<reference evidence="1 2" key="1">
    <citation type="submission" date="2020-08" db="EMBL/GenBank/DDBJ databases">
        <title>Genomic Encyclopedia of Type Strains, Phase IV (KMG-IV): sequencing the most valuable type-strain genomes for metagenomic binning, comparative biology and taxonomic classification.</title>
        <authorList>
            <person name="Goeker M."/>
        </authorList>
    </citation>
    <scope>NUCLEOTIDE SEQUENCE [LARGE SCALE GENOMIC DNA]</scope>
    <source>
        <strain evidence="1 2">DSM 25024</strain>
    </source>
</reference>
<dbReference type="OrthoDB" id="8450986at2"/>
<organism evidence="1 2">
    <name type="scientific">Aureimonas phyllosphaerae</name>
    <dbReference type="NCBI Taxonomy" id="1166078"/>
    <lineage>
        <taxon>Bacteria</taxon>
        <taxon>Pseudomonadati</taxon>
        <taxon>Pseudomonadota</taxon>
        <taxon>Alphaproteobacteria</taxon>
        <taxon>Hyphomicrobiales</taxon>
        <taxon>Aurantimonadaceae</taxon>
        <taxon>Aureimonas</taxon>
    </lineage>
</organism>
<evidence type="ECO:0000313" key="2">
    <source>
        <dbReference type="Proteomes" id="UP000531216"/>
    </source>
</evidence>
<name>A0A7W6BU43_9HYPH</name>
<protein>
    <recommendedName>
        <fullName evidence="3">Right handed beta helix region</fullName>
    </recommendedName>
</protein>
<dbReference type="SUPFAM" id="SSF51126">
    <property type="entry name" value="Pectin lyase-like"/>
    <property type="match status" value="1"/>
</dbReference>
<dbReference type="Proteomes" id="UP000531216">
    <property type="component" value="Unassembled WGS sequence"/>
</dbReference>
<dbReference type="InterPro" id="IPR011050">
    <property type="entry name" value="Pectin_lyase_fold/virulence"/>
</dbReference>
<comment type="caution">
    <text evidence="1">The sequence shown here is derived from an EMBL/GenBank/DDBJ whole genome shotgun (WGS) entry which is preliminary data.</text>
</comment>
<sequence>MKAGAIEFVGLAATLALTVCGTAEATEAPRSTFVESAILSEPSGDVQRLSSRDFTEYMERSVLDYGRTKAPAAFDGCPLPDPVSKGRTYVLDPVGGRLDGEGSAERPLPSLSAVFDAIRKGRLQMPLEAGDTLLLRSGDHGSVVVPDLGNDGFIAIRAAPGAAPVIETLRVTDAQNIVFEGLRFSSAGDGKNNRWLATVSPDASSIVFRSNRFSTRTDGASWSDEDWAQRSRMGLFSRGHCASVVGNRFDDLYNGFRSAGTSALVAGNRFEGVVNDNITFETGRQWLLGNAILNGRNSLSNPLHSDAIQGWNKDPDLASDVVIDGNLTLHYQPQRAEPPDPKRKVAGQWMTPESGVYRQGISIFDGKWSHVRVSGNVIVTNSTHALTMLGVEDSEITENVALSSDPTRVTARIRILYAKSRAPVERTVVEGNVVPQLEVTTRLPPHPNVILDELIQNTKGQPGETPVPPGPPAGWGGVLDRQQDVFVRDIDPAAGIYDVRPREPMHP</sequence>
<dbReference type="EMBL" id="JACIDO010000015">
    <property type="protein sequence ID" value="MBB3938031.1"/>
    <property type="molecule type" value="Genomic_DNA"/>
</dbReference>
<proteinExistence type="predicted"/>
<evidence type="ECO:0000313" key="1">
    <source>
        <dbReference type="EMBL" id="MBB3938031.1"/>
    </source>
</evidence>
<dbReference type="Gene3D" id="2.160.20.10">
    <property type="entry name" value="Single-stranded right-handed beta-helix, Pectin lyase-like"/>
    <property type="match status" value="1"/>
</dbReference>
<evidence type="ECO:0008006" key="3">
    <source>
        <dbReference type="Google" id="ProtNLM"/>
    </source>
</evidence>
<dbReference type="AlphaFoldDB" id="A0A7W6BU43"/>
<gene>
    <name evidence="1" type="ORF">GGR05_004201</name>
</gene>
<dbReference type="InterPro" id="IPR012334">
    <property type="entry name" value="Pectin_lyas_fold"/>
</dbReference>
<keyword evidence="2" id="KW-1185">Reference proteome</keyword>